<evidence type="ECO:0000313" key="2">
    <source>
        <dbReference type="EMBL" id="JAC80649.1"/>
    </source>
</evidence>
<feature type="non-terminal residue" evidence="2">
    <location>
        <position position="1"/>
    </location>
</feature>
<proteinExistence type="predicted"/>
<organism evidence="2">
    <name type="scientific">Tetraselmis sp. GSL018</name>
    <dbReference type="NCBI Taxonomy" id="582737"/>
    <lineage>
        <taxon>Eukaryota</taxon>
        <taxon>Viridiplantae</taxon>
        <taxon>Chlorophyta</taxon>
        <taxon>core chlorophytes</taxon>
        <taxon>Chlorodendrophyceae</taxon>
        <taxon>Chlorodendrales</taxon>
        <taxon>Chlorodendraceae</taxon>
        <taxon>Tetraselmis</taxon>
    </lineage>
</organism>
<name>A0A061SCB5_9CHLO</name>
<sequence length="118" mass="12559">SDIVADMSNMAAIRKACAGNIAVATPCSVIRSSYRNTFAKPSSRPAITHTHRAGKLNVRAEAAKRVDEGVKVYDKLVTSPALKGVRLVSAEGARATLEEIVTQKGSEKAVVVFLRHLG</sequence>
<dbReference type="EMBL" id="GBEZ01022813">
    <property type="protein sequence ID" value="JAC64042.1"/>
    <property type="molecule type" value="Transcribed_RNA"/>
</dbReference>
<protein>
    <submittedName>
        <fullName evidence="2">Uncharacterized protein</fullName>
    </submittedName>
</protein>
<reference evidence="2" key="1">
    <citation type="submission" date="2014-05" db="EMBL/GenBank/DDBJ databases">
        <title>The transcriptome of the halophilic microalga Tetraselmis sp. GSL018 isolated from the Great Salt Lake, Utah.</title>
        <authorList>
            <person name="Jinkerson R.E."/>
            <person name="D'Adamo S."/>
            <person name="Posewitz M.C."/>
        </authorList>
    </citation>
    <scope>NUCLEOTIDE SEQUENCE</scope>
    <source>
        <strain evidence="2">GSL018</strain>
    </source>
</reference>
<dbReference type="AlphaFoldDB" id="A0A061SCB5"/>
<gene>
    <name evidence="1" type="ORF">TSPGSL018_19165</name>
    <name evidence="2" type="ORF">TSPGSL018_9793</name>
</gene>
<evidence type="ECO:0000313" key="1">
    <source>
        <dbReference type="EMBL" id="JAC64042.1"/>
    </source>
</evidence>
<accession>A0A061SCB5</accession>
<dbReference type="EMBL" id="GBEZ01004579">
    <property type="protein sequence ID" value="JAC80649.1"/>
    <property type="molecule type" value="Transcribed_RNA"/>
</dbReference>